<dbReference type="Gene3D" id="3.30.160.60">
    <property type="entry name" value="Classic Zinc Finger"/>
    <property type="match status" value="1"/>
</dbReference>
<evidence type="ECO:0000256" key="4">
    <source>
        <dbReference type="ARBA" id="ARBA00022771"/>
    </source>
</evidence>
<evidence type="ECO:0000256" key="6">
    <source>
        <dbReference type="ARBA" id="ARBA00023242"/>
    </source>
</evidence>
<comment type="subcellular location">
    <subcellularLocation>
        <location evidence="1">Nucleus</location>
    </subcellularLocation>
</comment>
<dbReference type="SMART" id="SM00355">
    <property type="entry name" value="ZnF_C2H2"/>
    <property type="match status" value="2"/>
</dbReference>
<keyword evidence="2" id="KW-0479">Metal-binding</keyword>
<dbReference type="EMBL" id="HBUF01056585">
    <property type="protein sequence ID" value="CAG6624183.1"/>
    <property type="molecule type" value="Transcribed_RNA"/>
</dbReference>
<dbReference type="EMBL" id="HBUF01336665">
    <property type="protein sequence ID" value="CAG6698163.1"/>
    <property type="molecule type" value="Transcribed_RNA"/>
</dbReference>
<evidence type="ECO:0000256" key="8">
    <source>
        <dbReference type="SAM" id="MobiDB-lite"/>
    </source>
</evidence>
<evidence type="ECO:0000256" key="5">
    <source>
        <dbReference type="ARBA" id="ARBA00022833"/>
    </source>
</evidence>
<dbReference type="PANTHER" id="PTHR24406">
    <property type="entry name" value="TRANSCRIPTIONAL REPRESSOR CTCFL-RELATED"/>
    <property type="match status" value="1"/>
</dbReference>
<keyword evidence="3" id="KW-0677">Repeat</keyword>
<keyword evidence="4 7" id="KW-0863">Zinc-finger</keyword>
<dbReference type="EMBL" id="HBUF01566235">
    <property type="protein sequence ID" value="CAG6764621.1"/>
    <property type="molecule type" value="Transcribed_RNA"/>
</dbReference>
<dbReference type="EMBL" id="HBUF01566237">
    <property type="protein sequence ID" value="CAG6764623.1"/>
    <property type="molecule type" value="Transcribed_RNA"/>
</dbReference>
<feature type="domain" description="C2H2-type" evidence="9">
    <location>
        <begin position="122"/>
        <end position="149"/>
    </location>
</feature>
<dbReference type="InterPro" id="IPR036236">
    <property type="entry name" value="Znf_C2H2_sf"/>
</dbReference>
<dbReference type="GO" id="GO:0005634">
    <property type="term" value="C:nucleus"/>
    <property type="evidence" value="ECO:0007669"/>
    <property type="project" value="UniProtKB-SubCell"/>
</dbReference>
<organism evidence="10">
    <name type="scientific">Cacopsylla melanoneura</name>
    <dbReference type="NCBI Taxonomy" id="428564"/>
    <lineage>
        <taxon>Eukaryota</taxon>
        <taxon>Metazoa</taxon>
        <taxon>Ecdysozoa</taxon>
        <taxon>Arthropoda</taxon>
        <taxon>Hexapoda</taxon>
        <taxon>Insecta</taxon>
        <taxon>Pterygota</taxon>
        <taxon>Neoptera</taxon>
        <taxon>Paraneoptera</taxon>
        <taxon>Hemiptera</taxon>
        <taxon>Sternorrhyncha</taxon>
        <taxon>Psylloidea</taxon>
        <taxon>Psyllidae</taxon>
        <taxon>Psyllinae</taxon>
        <taxon>Cacopsylla</taxon>
    </lineage>
</organism>
<dbReference type="EMBL" id="HBUF01396536">
    <property type="protein sequence ID" value="CAG6735704.1"/>
    <property type="molecule type" value="Transcribed_RNA"/>
</dbReference>
<name>A0A8D9DZY2_9HEMI</name>
<dbReference type="EMBL" id="HBUF01336664">
    <property type="protein sequence ID" value="CAG6698162.1"/>
    <property type="molecule type" value="Transcribed_RNA"/>
</dbReference>
<dbReference type="Pfam" id="PF00096">
    <property type="entry name" value="zf-C2H2"/>
    <property type="match status" value="2"/>
</dbReference>
<protein>
    <submittedName>
        <fullName evidence="10">Longitudinals lacking protein, isoform G</fullName>
    </submittedName>
</protein>
<dbReference type="EMBL" id="HBUF01056584">
    <property type="protein sequence ID" value="CAG6624182.1"/>
    <property type="molecule type" value="Transcribed_RNA"/>
</dbReference>
<evidence type="ECO:0000256" key="7">
    <source>
        <dbReference type="PROSITE-ProRule" id="PRU00042"/>
    </source>
</evidence>
<reference evidence="10" key="1">
    <citation type="submission" date="2021-05" db="EMBL/GenBank/DDBJ databases">
        <authorList>
            <person name="Alioto T."/>
            <person name="Alioto T."/>
            <person name="Gomez Garrido J."/>
        </authorList>
    </citation>
    <scope>NUCLEOTIDE SEQUENCE</scope>
</reference>
<sequence length="214" mass="23319">MMFEQQVHQQLTAAGVGKLKLPPPHPGDENMKRGGDFVNDTAMAISQRYLEKIVGNGTAAPTNNNNPLQSIAAAQLAHAQNILLQDYYESGSDTSETNTSQNNGVVRQRRSRSVRDKDAMILPCDGCGKKYRSKTSLSLHKRLECGKEPAFKCPHCPLKTHQKGNLMVHMKKKHNQDYYTGVLNLSTSTLCNAGVANENGALSINSPPKISSGS</sequence>
<evidence type="ECO:0000256" key="3">
    <source>
        <dbReference type="ARBA" id="ARBA00022737"/>
    </source>
</evidence>
<evidence type="ECO:0000313" key="10">
    <source>
        <dbReference type="EMBL" id="CAG6735703.1"/>
    </source>
</evidence>
<evidence type="ECO:0000256" key="2">
    <source>
        <dbReference type="ARBA" id="ARBA00022723"/>
    </source>
</evidence>
<evidence type="ECO:0000259" key="9">
    <source>
        <dbReference type="PROSITE" id="PS50157"/>
    </source>
</evidence>
<accession>A0A8D9DZY2</accession>
<dbReference type="InterPro" id="IPR050888">
    <property type="entry name" value="ZnF_C2H2-type_TF"/>
</dbReference>
<dbReference type="EMBL" id="HBUF01566236">
    <property type="protein sequence ID" value="CAG6764622.1"/>
    <property type="molecule type" value="Transcribed_RNA"/>
</dbReference>
<dbReference type="AlphaFoldDB" id="A0A8D9DZY2"/>
<dbReference type="PROSITE" id="PS50157">
    <property type="entry name" value="ZINC_FINGER_C2H2_2"/>
    <property type="match status" value="1"/>
</dbReference>
<keyword evidence="6" id="KW-0539">Nucleus</keyword>
<dbReference type="GO" id="GO:0008270">
    <property type="term" value="F:zinc ion binding"/>
    <property type="evidence" value="ECO:0007669"/>
    <property type="project" value="UniProtKB-KW"/>
</dbReference>
<dbReference type="EMBL" id="HBUF01336666">
    <property type="protein sequence ID" value="CAG6698164.1"/>
    <property type="molecule type" value="Transcribed_RNA"/>
</dbReference>
<proteinExistence type="predicted"/>
<dbReference type="EMBL" id="HBUF01396535">
    <property type="protein sequence ID" value="CAG6735703.1"/>
    <property type="molecule type" value="Transcribed_RNA"/>
</dbReference>
<feature type="compositionally biased region" description="Polar residues" evidence="8">
    <location>
        <begin position="91"/>
        <end position="104"/>
    </location>
</feature>
<feature type="region of interest" description="Disordered" evidence="8">
    <location>
        <begin position="90"/>
        <end position="114"/>
    </location>
</feature>
<dbReference type="InterPro" id="IPR013087">
    <property type="entry name" value="Znf_C2H2_type"/>
</dbReference>
<dbReference type="SUPFAM" id="SSF57667">
    <property type="entry name" value="beta-beta-alpha zinc fingers"/>
    <property type="match status" value="1"/>
</dbReference>
<keyword evidence="5" id="KW-0862">Zinc</keyword>
<evidence type="ECO:0000256" key="1">
    <source>
        <dbReference type="ARBA" id="ARBA00004123"/>
    </source>
</evidence>